<feature type="domain" description="BTB" evidence="1">
    <location>
        <begin position="11"/>
        <end position="78"/>
    </location>
</feature>
<evidence type="ECO:0000313" key="3">
    <source>
        <dbReference type="Proteomes" id="UP001345013"/>
    </source>
</evidence>
<dbReference type="Pfam" id="PF00651">
    <property type="entry name" value="BTB"/>
    <property type="match status" value="1"/>
</dbReference>
<name>A0ABR0KLZ6_9EURO</name>
<sequence length="286" mass="32594">MTSILSTGEFSDFEIKCGGYVFKAHKSILSCRSPFFKAAVSNGMRESFESKIELPEDEPEVVARALIYLYTGKYESDDIASGMAGEVRQFSSLSDRYSRASQTWNTDCELCIKMYNLAGKLMLPELQAELRNIFLRAYYGHREPNYAGTSHDPLTEEGNKDRRALIELVYSTNRSFDWTFKDVLVQNAHTMIEDYGALAMKGFQDMLRDIPGFTLDVASTRLHRTRCPLNEEHRALWLEQRCNCGRSTSCDNTECNKQRSKRSACDHCVRFGVLKFPLKEGDADTT</sequence>
<protein>
    <recommendedName>
        <fullName evidence="1">BTB domain-containing protein</fullName>
    </recommendedName>
</protein>
<gene>
    <name evidence="2" type="ORF">LTR24_001034</name>
</gene>
<dbReference type="PANTHER" id="PTHR47843">
    <property type="entry name" value="BTB DOMAIN-CONTAINING PROTEIN-RELATED"/>
    <property type="match status" value="1"/>
</dbReference>
<dbReference type="Proteomes" id="UP001345013">
    <property type="component" value="Unassembled WGS sequence"/>
</dbReference>
<dbReference type="EMBL" id="JAVRRG010000007">
    <property type="protein sequence ID" value="KAK5100239.1"/>
    <property type="molecule type" value="Genomic_DNA"/>
</dbReference>
<evidence type="ECO:0000313" key="2">
    <source>
        <dbReference type="EMBL" id="KAK5100239.1"/>
    </source>
</evidence>
<dbReference type="SUPFAM" id="SSF54695">
    <property type="entry name" value="POZ domain"/>
    <property type="match status" value="1"/>
</dbReference>
<comment type="caution">
    <text evidence="2">The sequence shown here is derived from an EMBL/GenBank/DDBJ whole genome shotgun (WGS) entry which is preliminary data.</text>
</comment>
<proteinExistence type="predicted"/>
<dbReference type="Gene3D" id="3.30.710.10">
    <property type="entry name" value="Potassium Channel Kv1.1, Chain A"/>
    <property type="match status" value="1"/>
</dbReference>
<dbReference type="SMART" id="SM00225">
    <property type="entry name" value="BTB"/>
    <property type="match status" value="1"/>
</dbReference>
<dbReference type="PANTHER" id="PTHR47843:SF5">
    <property type="entry name" value="BTB_POZ DOMAIN PROTEIN"/>
    <property type="match status" value="1"/>
</dbReference>
<dbReference type="PROSITE" id="PS50097">
    <property type="entry name" value="BTB"/>
    <property type="match status" value="1"/>
</dbReference>
<keyword evidence="3" id="KW-1185">Reference proteome</keyword>
<organism evidence="2 3">
    <name type="scientific">Lithohypha guttulata</name>
    <dbReference type="NCBI Taxonomy" id="1690604"/>
    <lineage>
        <taxon>Eukaryota</taxon>
        <taxon>Fungi</taxon>
        <taxon>Dikarya</taxon>
        <taxon>Ascomycota</taxon>
        <taxon>Pezizomycotina</taxon>
        <taxon>Eurotiomycetes</taxon>
        <taxon>Chaetothyriomycetidae</taxon>
        <taxon>Chaetothyriales</taxon>
        <taxon>Trichomeriaceae</taxon>
        <taxon>Lithohypha</taxon>
    </lineage>
</organism>
<reference evidence="2 3" key="1">
    <citation type="submission" date="2023-08" db="EMBL/GenBank/DDBJ databases">
        <title>Black Yeasts Isolated from many extreme environments.</title>
        <authorList>
            <person name="Coleine C."/>
            <person name="Stajich J.E."/>
            <person name="Selbmann L."/>
        </authorList>
    </citation>
    <scope>NUCLEOTIDE SEQUENCE [LARGE SCALE GENOMIC DNA]</scope>
    <source>
        <strain evidence="2 3">CCFEE 5885</strain>
    </source>
</reference>
<accession>A0ABR0KLZ6</accession>
<evidence type="ECO:0000259" key="1">
    <source>
        <dbReference type="PROSITE" id="PS50097"/>
    </source>
</evidence>
<dbReference type="InterPro" id="IPR011333">
    <property type="entry name" value="SKP1/BTB/POZ_sf"/>
</dbReference>
<dbReference type="CDD" id="cd18186">
    <property type="entry name" value="BTB_POZ_ZBTB_KLHL-like"/>
    <property type="match status" value="1"/>
</dbReference>
<dbReference type="InterPro" id="IPR000210">
    <property type="entry name" value="BTB/POZ_dom"/>
</dbReference>